<comment type="similarity">
    <text evidence="10">Belongs to the 3-HAO family.</text>
</comment>
<dbReference type="RefSeq" id="XP_022108562.1">
    <property type="nucleotide sequence ID" value="XM_022252870.1"/>
</dbReference>
<keyword evidence="7 10" id="KW-0560">Oxidoreductase</keyword>
<feature type="binding site" evidence="10">
    <location>
        <position position="121"/>
    </location>
    <ligand>
        <name>substrate</name>
    </ligand>
</feature>
<evidence type="ECO:0000256" key="9">
    <source>
        <dbReference type="ARBA" id="ARBA00052793"/>
    </source>
</evidence>
<dbReference type="EC" id="1.13.11.6" evidence="10"/>
<evidence type="ECO:0000256" key="7">
    <source>
        <dbReference type="ARBA" id="ARBA00023002"/>
    </source>
</evidence>
<dbReference type="HAMAP" id="MF_00825">
    <property type="entry name" value="3_HAO"/>
    <property type="match status" value="1"/>
</dbReference>
<feature type="binding site" evidence="10">
    <location>
        <position position="111"/>
    </location>
    <ligand>
        <name>substrate</name>
    </ligand>
</feature>
<dbReference type="KEGG" id="aplc:110988911"/>
<evidence type="ECO:0000256" key="1">
    <source>
        <dbReference type="ARBA" id="ARBA00001954"/>
    </source>
</evidence>
<dbReference type="InterPro" id="IPR011051">
    <property type="entry name" value="RmlC_Cupin_sf"/>
</dbReference>
<dbReference type="GO" id="GO:0019805">
    <property type="term" value="P:quinolinate biosynthetic process"/>
    <property type="evidence" value="ECO:0007669"/>
    <property type="project" value="UniProtKB-UniRule"/>
</dbReference>
<dbReference type="InterPro" id="IPR014710">
    <property type="entry name" value="RmlC-like_jellyroll"/>
</dbReference>
<evidence type="ECO:0000256" key="8">
    <source>
        <dbReference type="ARBA" id="ARBA00023004"/>
    </source>
</evidence>
<keyword evidence="4 10" id="KW-0662">Pyridine nucleotide biosynthesis</keyword>
<dbReference type="OMA" id="MWLWQLE"/>
<dbReference type="GO" id="GO:0008198">
    <property type="term" value="F:ferrous iron binding"/>
    <property type="evidence" value="ECO:0007669"/>
    <property type="project" value="UniProtKB-UniRule"/>
</dbReference>
<sequence>MPTCTKWTIICDMADQVQVDNVDDWLEENKKWFLPPVCNKMMHSAGQMKSFFVGGPNQRKDYHIEEGEEFFFMEKGDMCLKIVERGKHKDIPIKEGECFLLPACIPHSPQRKENTVGLVLERERSEDEKDGLRYYIDGTTESLYEVWFHCVDLGTQLGPLIKEYFASEQYKTGKPIPGTIPENPPVTLDTETEVEAPFSLQGWIDEHQEEIQEKGFKKVFGDKYQFEIAVYGPGDHVGGCEAAEIWTWQLKGSSEIVVGQEKVKKIELTERQCMLIPKDTKYTVKQGKDSVRLACFQDPRKKILVKKD</sequence>
<comment type="subcellular location">
    <subcellularLocation>
        <location evidence="10">Cytoplasm</location>
    </subcellularLocation>
</comment>
<organism evidence="11 12">
    <name type="scientific">Acanthaster planci</name>
    <name type="common">Crown-of-thorns starfish</name>
    <dbReference type="NCBI Taxonomy" id="133434"/>
    <lineage>
        <taxon>Eukaryota</taxon>
        <taxon>Metazoa</taxon>
        <taxon>Echinodermata</taxon>
        <taxon>Eleutherozoa</taxon>
        <taxon>Asterozoa</taxon>
        <taxon>Asteroidea</taxon>
        <taxon>Valvatacea</taxon>
        <taxon>Valvatida</taxon>
        <taxon>Acanthasteridae</taxon>
        <taxon>Acanthaster</taxon>
    </lineage>
</organism>
<evidence type="ECO:0000256" key="4">
    <source>
        <dbReference type="ARBA" id="ARBA00022642"/>
    </source>
</evidence>
<dbReference type="UniPathway" id="UPA00253">
    <property type="reaction ID" value="UER00330"/>
</dbReference>
<feature type="binding site" evidence="10">
    <location>
        <position position="63"/>
    </location>
    <ligand>
        <name>Fe cation</name>
        <dbReference type="ChEBI" id="CHEBI:24875"/>
        <note>catalytic</note>
    </ligand>
</feature>
<keyword evidence="5 10" id="KW-0479">Metal-binding</keyword>
<dbReference type="GO" id="GO:0034354">
    <property type="term" value="P:'de novo' NAD+ biosynthetic process from L-tryptophan"/>
    <property type="evidence" value="ECO:0007669"/>
    <property type="project" value="UniProtKB-UniRule"/>
</dbReference>
<proteinExistence type="inferred from homology"/>
<evidence type="ECO:0000313" key="11">
    <source>
        <dbReference type="Proteomes" id="UP000694845"/>
    </source>
</evidence>
<dbReference type="InterPro" id="IPR010329">
    <property type="entry name" value="3hydroanth_dOase"/>
</dbReference>
<feature type="binding site" evidence="10">
    <location>
        <position position="69"/>
    </location>
    <ligand>
        <name>substrate</name>
    </ligand>
</feature>
<evidence type="ECO:0000313" key="12">
    <source>
        <dbReference type="RefSeq" id="XP_022108562.1"/>
    </source>
</evidence>
<keyword evidence="11" id="KW-1185">Reference proteome</keyword>
<evidence type="ECO:0000256" key="5">
    <source>
        <dbReference type="ARBA" id="ARBA00022723"/>
    </source>
</evidence>
<dbReference type="Pfam" id="PF06052">
    <property type="entry name" value="3-HAO"/>
    <property type="match status" value="1"/>
</dbReference>
<dbReference type="CTD" id="23498"/>
<dbReference type="CDD" id="cd06123">
    <property type="entry name" value="cupin_HAO"/>
    <property type="match status" value="1"/>
</dbReference>
<dbReference type="SUPFAM" id="SSF51182">
    <property type="entry name" value="RmlC-like cupins"/>
    <property type="match status" value="2"/>
</dbReference>
<reference evidence="12" key="1">
    <citation type="submission" date="2025-08" db="UniProtKB">
        <authorList>
            <consortium name="RefSeq"/>
        </authorList>
    </citation>
    <scope>IDENTIFICATION</scope>
</reference>
<dbReference type="Gene3D" id="2.60.120.10">
    <property type="entry name" value="Jelly Rolls"/>
    <property type="match status" value="1"/>
</dbReference>
<feature type="region of interest" description="Domain A (catalytic)" evidence="10">
    <location>
        <begin position="1"/>
        <end position="177"/>
    </location>
</feature>
<evidence type="ECO:0000256" key="2">
    <source>
        <dbReference type="ARBA" id="ARBA00002752"/>
    </source>
</evidence>
<dbReference type="GeneID" id="110988911"/>
<protein>
    <recommendedName>
        <fullName evidence="10">3-hydroxyanthranilate 3,4-dioxygenase</fullName>
        <ecNumber evidence="10">1.13.11.6</ecNumber>
    </recommendedName>
    <alternativeName>
        <fullName evidence="10">3-hydroxyanthranilate oxygenase</fullName>
        <shortName evidence="10">3-HAO</shortName>
    </alternativeName>
    <alternativeName>
        <fullName evidence="10">3-hydroxyanthranilic acid dioxygenase</fullName>
        <shortName evidence="10">HAD</shortName>
    </alternativeName>
</protein>
<dbReference type="PANTHER" id="PTHR15497:SF1">
    <property type="entry name" value="3-HYDROXYANTHRANILATE 3,4-DIOXYGENASE"/>
    <property type="match status" value="1"/>
</dbReference>
<comment type="function">
    <text evidence="2 10">Catalyzes the oxidative ring opening of 3-hydroxyanthranilate to 2-amino-3-carboxymuconate semialdehyde, which spontaneously cyclizes to quinolinate.</text>
</comment>
<dbReference type="GO" id="GO:0043420">
    <property type="term" value="P:anthranilate metabolic process"/>
    <property type="evidence" value="ECO:0007669"/>
    <property type="project" value="UniProtKB-UniRule"/>
</dbReference>
<dbReference type="Proteomes" id="UP000694845">
    <property type="component" value="Unplaced"/>
</dbReference>
<dbReference type="NCBIfam" id="TIGR03037">
    <property type="entry name" value="anthran_nbaC"/>
    <property type="match status" value="1"/>
</dbReference>
<dbReference type="GO" id="GO:0000334">
    <property type="term" value="F:3-hydroxyanthranilate 3,4-dioxygenase activity"/>
    <property type="evidence" value="ECO:0007669"/>
    <property type="project" value="UniProtKB-UniRule"/>
</dbReference>
<gene>
    <name evidence="12" type="primary">LOC110988911</name>
</gene>
<keyword evidence="8 10" id="KW-0408">Iron</keyword>
<comment type="cofactor">
    <cofactor evidence="1 10">
        <name>Fe(2+)</name>
        <dbReference type="ChEBI" id="CHEBI:29033"/>
    </cofactor>
</comment>
<feature type="region of interest" description="Domain B" evidence="10">
    <location>
        <begin position="177"/>
        <end position="308"/>
    </location>
</feature>
<dbReference type="AlphaFoldDB" id="A0A8B7ZU05"/>
<dbReference type="OrthoDB" id="204928at2759"/>
<keyword evidence="6 10" id="KW-0223">Dioxygenase</keyword>
<dbReference type="PANTHER" id="PTHR15497">
    <property type="entry name" value="3-HYDROXYANTHRANILATE 3,4-DIOXYGENASE"/>
    <property type="match status" value="1"/>
</dbReference>
<name>A0A8B7ZU05_ACAPL</name>
<dbReference type="GO" id="GO:0005737">
    <property type="term" value="C:cytoplasm"/>
    <property type="evidence" value="ECO:0007669"/>
    <property type="project" value="UniProtKB-SubCell"/>
</dbReference>
<evidence type="ECO:0000256" key="10">
    <source>
        <dbReference type="HAMAP-Rule" id="MF_03019"/>
    </source>
</evidence>
<evidence type="ECO:0000256" key="6">
    <source>
        <dbReference type="ARBA" id="ARBA00022964"/>
    </source>
</evidence>
<comment type="pathway">
    <text evidence="10">Cofactor biosynthesis; NAD(+) biosynthesis; quinolinate from L-kynurenine: step 3/3.</text>
</comment>
<evidence type="ECO:0000256" key="3">
    <source>
        <dbReference type="ARBA" id="ARBA00022490"/>
    </source>
</evidence>
<keyword evidence="3 10" id="KW-0963">Cytoplasm</keyword>
<feature type="binding site" evidence="10">
    <location>
        <position position="59"/>
    </location>
    <ligand>
        <name>O2</name>
        <dbReference type="ChEBI" id="CHEBI:15379"/>
    </ligand>
</feature>
<dbReference type="FunFam" id="2.60.120.10:FF:000077">
    <property type="entry name" value="3-hydroxyanthranilate 3,4-dioxygenase"/>
    <property type="match status" value="1"/>
</dbReference>
<comment type="caution">
    <text evidence="10">Lacks conserved residue(s) required for the propagation of feature annotation.</text>
</comment>
<dbReference type="GO" id="GO:0006569">
    <property type="term" value="P:L-tryptophan catabolic process"/>
    <property type="evidence" value="ECO:0007669"/>
    <property type="project" value="UniProtKB-UniRule"/>
</dbReference>
<comment type="catalytic activity">
    <reaction evidence="9 10">
        <text>3-hydroxyanthranilate + O2 = (2Z,4Z)-2-amino-3-carboxymuconate 6-semialdehyde</text>
        <dbReference type="Rhea" id="RHEA:17953"/>
        <dbReference type="ChEBI" id="CHEBI:15379"/>
        <dbReference type="ChEBI" id="CHEBI:36559"/>
        <dbReference type="ChEBI" id="CHEBI:77612"/>
        <dbReference type="EC" id="1.13.11.6"/>
    </reaction>
</comment>
<accession>A0A8B7ZU05</accession>
<feature type="binding site" evidence="10">
    <location>
        <position position="69"/>
    </location>
    <ligand>
        <name>Fe cation</name>
        <dbReference type="ChEBI" id="CHEBI:24875"/>
        <note>catalytic</note>
    </ligand>
</feature>
<feature type="binding site" evidence="10">
    <location>
        <position position="107"/>
    </location>
    <ligand>
        <name>Fe cation</name>
        <dbReference type="ChEBI" id="CHEBI:24875"/>
        <note>catalytic</note>
    </ligand>
</feature>